<dbReference type="GeneID" id="93810264"/>
<name>A0A7T8EE06_9GAMM</name>
<proteinExistence type="predicted"/>
<dbReference type="AlphaFoldDB" id="A0A7T8EE06"/>
<dbReference type="EMBL" id="CP032664">
    <property type="protein sequence ID" value="QQO84660.1"/>
    <property type="molecule type" value="Genomic_DNA"/>
</dbReference>
<sequence>MDILDKYELKEWWNTALTPAQRDQISRDYQPMGYPSGARYLYAKLVGKSYCETDKCCFLDVLACVAKDDAKDIIRDKTEQAVKEALSQPRKNYKDIHLALTGLIKHHYRLRQNPAHYNKAKELCLLQISISRQAASAFKKPPKPHGMNMKKFEELLGHTPVGYDTPQMMPSHLGYKQLAIILEKEGELESALELTEKALKQGWTNDSDKCITKLTVKLDKRK</sequence>
<dbReference type="RefSeq" id="WP_025010512.1">
    <property type="nucleotide sequence ID" value="NZ_AP024610.1"/>
</dbReference>
<accession>A0A7T8EE06</accession>
<gene>
    <name evidence="1" type="ORF">D7032_16255</name>
</gene>
<reference evidence="1" key="1">
    <citation type="submission" date="2018-09" db="EMBL/GenBank/DDBJ databases">
        <title>Genome sequencing and analysis.</title>
        <authorList>
            <person name="Huang Y.-T."/>
        </authorList>
    </citation>
    <scope>NUCLEOTIDE SEQUENCE</scope>
    <source>
        <strain evidence="1">HIDE</strain>
    </source>
</reference>
<evidence type="ECO:0000313" key="1">
    <source>
        <dbReference type="EMBL" id="QQO84660.1"/>
    </source>
</evidence>
<organism evidence="1">
    <name type="scientific">Shewanella algae</name>
    <dbReference type="NCBI Taxonomy" id="38313"/>
    <lineage>
        <taxon>Bacteria</taxon>
        <taxon>Pseudomonadati</taxon>
        <taxon>Pseudomonadota</taxon>
        <taxon>Gammaproteobacteria</taxon>
        <taxon>Alteromonadales</taxon>
        <taxon>Shewanellaceae</taxon>
        <taxon>Shewanella</taxon>
    </lineage>
</organism>
<protein>
    <submittedName>
        <fullName evidence="1">Uncharacterized protein</fullName>
    </submittedName>
</protein>